<dbReference type="EMBL" id="LCRI01000037">
    <property type="protein sequence ID" value="KKW32082.1"/>
    <property type="molecule type" value="Genomic_DNA"/>
</dbReference>
<dbReference type="SUPFAM" id="SSF82171">
    <property type="entry name" value="DPP6 N-terminal domain-like"/>
    <property type="match status" value="1"/>
</dbReference>
<protein>
    <recommendedName>
        <fullName evidence="1">PEGA domain-containing protein</fullName>
    </recommendedName>
</protein>
<evidence type="ECO:0000313" key="2">
    <source>
        <dbReference type="EMBL" id="KKW32082.1"/>
    </source>
</evidence>
<reference evidence="2 3" key="1">
    <citation type="journal article" date="2015" name="Nature">
        <title>rRNA introns, odd ribosomes, and small enigmatic genomes across a large radiation of phyla.</title>
        <authorList>
            <person name="Brown C.T."/>
            <person name="Hug L.A."/>
            <person name="Thomas B.C."/>
            <person name="Sharon I."/>
            <person name="Castelle C.J."/>
            <person name="Singh A."/>
            <person name="Wilkins M.J."/>
            <person name="Williams K.H."/>
            <person name="Banfield J.F."/>
        </authorList>
    </citation>
    <scope>NUCLEOTIDE SEQUENCE [LARGE SCALE GENOMIC DNA]</scope>
</reference>
<comment type="caution">
    <text evidence="2">The sequence shown here is derived from an EMBL/GenBank/DDBJ whole genome shotgun (WGS) entry which is preliminary data.</text>
</comment>
<organism evidence="2 3">
    <name type="scientific">Candidatus Uhrbacteria bacterium GW2011_GWA2_53_10</name>
    <dbReference type="NCBI Taxonomy" id="1618980"/>
    <lineage>
        <taxon>Bacteria</taxon>
        <taxon>Candidatus Uhriibacteriota</taxon>
    </lineage>
</organism>
<accession>A0A0G1ZUR5</accession>
<proteinExistence type="predicted"/>
<dbReference type="Pfam" id="PF08308">
    <property type="entry name" value="PEGA"/>
    <property type="match status" value="1"/>
</dbReference>
<sequence length="448" mass="50143">MLQSRMRRWLYLGFLLAFLFIAPAVVLYTAGYRVHFSSRTLVQTGLISVRSIPKGARIFIDGKDTGTRSTTLVENIFPGDHRVRLKKDGYISWEKLLPVGSRETTFIEDIVLFAEGEAELVREVDDLVAVDPTRGRAAFEVSEGSWSEIWMIETNTGRQNLLARYTSQIPVRRLAWSTDGSFLEVTTGSNAYRQVSLVQTATGRVFDATARAPDLEASWWDTRSGSIYFIRRKGGLLAWNLDNDEVTIFPVYTSSARSDNRQMIITTPVAEQVALSRFDPTTNVSSIIAYLPRASYAFEASPAGLTLLYDKRTERLLVIDERGGEDPILLSPNANLWQWDPSGRRRLLYSDGFDLHILDADTGSDETITRVSSPLTGLAWHRSGNAALVSQAQGISAIEFDGRDRRNVVDLASGAHMAHLWTNDQSRVLYFFGVINNVSGLYSRVLLK</sequence>
<feature type="domain" description="PEGA" evidence="1">
    <location>
        <begin position="45"/>
        <end position="105"/>
    </location>
</feature>
<evidence type="ECO:0000313" key="3">
    <source>
        <dbReference type="Proteomes" id="UP000034711"/>
    </source>
</evidence>
<dbReference type="InterPro" id="IPR013229">
    <property type="entry name" value="PEGA"/>
</dbReference>
<gene>
    <name evidence="2" type="ORF">UY77_C0037G0001</name>
</gene>
<dbReference type="AlphaFoldDB" id="A0A0G1ZUR5"/>
<dbReference type="Gene3D" id="2.120.10.30">
    <property type="entry name" value="TolB, C-terminal domain"/>
    <property type="match status" value="1"/>
</dbReference>
<dbReference type="InterPro" id="IPR011042">
    <property type="entry name" value="6-blade_b-propeller_TolB-like"/>
</dbReference>
<name>A0A0G1ZUR5_9BACT</name>
<dbReference type="Proteomes" id="UP000034711">
    <property type="component" value="Unassembled WGS sequence"/>
</dbReference>
<evidence type="ECO:0000259" key="1">
    <source>
        <dbReference type="Pfam" id="PF08308"/>
    </source>
</evidence>